<dbReference type="InterPro" id="IPR037045">
    <property type="entry name" value="S8pro/Inhibitor_I9_sf"/>
</dbReference>
<keyword evidence="5 6" id="KW-0720">Serine protease</keyword>
<dbReference type="InterPro" id="IPR050131">
    <property type="entry name" value="Peptidase_S8_subtilisin-like"/>
</dbReference>
<dbReference type="AlphaFoldDB" id="A0A6A7BCR6"/>
<evidence type="ECO:0000256" key="7">
    <source>
        <dbReference type="RuleBase" id="RU003355"/>
    </source>
</evidence>
<protein>
    <submittedName>
        <fullName evidence="11">Subtilisin-like protein</fullName>
    </submittedName>
</protein>
<keyword evidence="3 8" id="KW-0732">Signal</keyword>
<evidence type="ECO:0000259" key="9">
    <source>
        <dbReference type="Pfam" id="PF00082"/>
    </source>
</evidence>
<dbReference type="Gene3D" id="3.30.70.80">
    <property type="entry name" value="Peptidase S8 propeptide/proteinase inhibitor I9"/>
    <property type="match status" value="1"/>
</dbReference>
<sequence>MLAITLLTLLTAAYAIPLTGNGDDDLIPGKYIVKFSEDIHTSAIQNIKSSIVAPIDHDYSFLGFNGFAATLSPDEYTKLQKSKLVQYIQQDAIVSVKAINDQYNATWGLSRISHLENKNGSTYSYDDSAGEGTCAYVIDTGIETDHPEFEGRAQFLVDLSGENKLLDGLGHGTHVAGTIGSLTYGVAKKTRLFAVKVLDSDGQGNHASVIAGMQYVANDAKTRAEQCPLGIVVNMSIGGSKSDIVNEAAEALLKTPLFLATASGNDALPASLASPASSPLLCTIAATTPFDQLSPYSNWGPLVDLLAPGDDVKSTWLNGSTNVISGTSMATPHVVGLAAYLLGFGELGVQGLCEVMQGMAGEGVVDLGEWQVGTPNLLVWNGVGDELRRG</sequence>
<dbReference type="InterPro" id="IPR015500">
    <property type="entry name" value="Peptidase_S8_subtilisin-rel"/>
</dbReference>
<name>A0A6A7BCR6_9PLEO</name>
<evidence type="ECO:0000256" key="4">
    <source>
        <dbReference type="ARBA" id="ARBA00022801"/>
    </source>
</evidence>
<evidence type="ECO:0000313" key="11">
    <source>
        <dbReference type="EMBL" id="KAF2853214.1"/>
    </source>
</evidence>
<dbReference type="SUPFAM" id="SSF54897">
    <property type="entry name" value="Protease propeptides/inhibitors"/>
    <property type="match status" value="1"/>
</dbReference>
<dbReference type="InterPro" id="IPR022398">
    <property type="entry name" value="Peptidase_S8_His-AS"/>
</dbReference>
<dbReference type="PROSITE" id="PS00137">
    <property type="entry name" value="SUBTILASE_HIS"/>
    <property type="match status" value="1"/>
</dbReference>
<dbReference type="CDD" id="cd04077">
    <property type="entry name" value="Peptidases_S8_PCSK9_ProteinaseK_like"/>
    <property type="match status" value="1"/>
</dbReference>
<evidence type="ECO:0000256" key="2">
    <source>
        <dbReference type="ARBA" id="ARBA00022670"/>
    </source>
</evidence>
<reference evidence="11" key="1">
    <citation type="submission" date="2020-01" db="EMBL/GenBank/DDBJ databases">
        <authorList>
            <consortium name="DOE Joint Genome Institute"/>
            <person name="Haridas S."/>
            <person name="Albert R."/>
            <person name="Binder M."/>
            <person name="Bloem J."/>
            <person name="Labutti K."/>
            <person name="Salamov A."/>
            <person name="Andreopoulos B."/>
            <person name="Baker S.E."/>
            <person name="Barry K."/>
            <person name="Bills G."/>
            <person name="Bluhm B.H."/>
            <person name="Cannon C."/>
            <person name="Castanera R."/>
            <person name="Culley D.E."/>
            <person name="Daum C."/>
            <person name="Ezra D."/>
            <person name="Gonzalez J.B."/>
            <person name="Henrissat B."/>
            <person name="Kuo A."/>
            <person name="Liang C."/>
            <person name="Lipzen A."/>
            <person name="Lutzoni F."/>
            <person name="Magnuson J."/>
            <person name="Mondo S."/>
            <person name="Nolan M."/>
            <person name="Ohm R."/>
            <person name="Pangilinan J."/>
            <person name="Park H.-J."/>
            <person name="Ramirez L."/>
            <person name="Alfaro M."/>
            <person name="Sun H."/>
            <person name="Tritt A."/>
            <person name="Yoshinaga Y."/>
            <person name="Zwiers L.-H."/>
            <person name="Turgeon B.G."/>
            <person name="Goodwin S.B."/>
            <person name="Spatafora J.W."/>
            <person name="Crous P.W."/>
            <person name="Grigoriev I.V."/>
        </authorList>
    </citation>
    <scope>NUCLEOTIDE SEQUENCE</scope>
    <source>
        <strain evidence="11">IPT5</strain>
    </source>
</reference>
<dbReference type="PROSITE" id="PS00136">
    <property type="entry name" value="SUBTILASE_ASP"/>
    <property type="match status" value="1"/>
</dbReference>
<evidence type="ECO:0000256" key="5">
    <source>
        <dbReference type="ARBA" id="ARBA00022825"/>
    </source>
</evidence>
<dbReference type="PROSITE" id="PS00138">
    <property type="entry name" value="SUBTILASE_SER"/>
    <property type="match status" value="1"/>
</dbReference>
<dbReference type="OrthoDB" id="206201at2759"/>
<feature type="domain" description="Inhibitor I9" evidence="10">
    <location>
        <begin position="31"/>
        <end position="96"/>
    </location>
</feature>
<evidence type="ECO:0000313" key="12">
    <source>
        <dbReference type="Proteomes" id="UP000799423"/>
    </source>
</evidence>
<proteinExistence type="inferred from homology"/>
<dbReference type="InterPro" id="IPR034193">
    <property type="entry name" value="PCSK9_ProteinaseK-like"/>
</dbReference>
<dbReference type="InterPro" id="IPR023828">
    <property type="entry name" value="Peptidase_S8_Ser-AS"/>
</dbReference>
<dbReference type="InterPro" id="IPR023827">
    <property type="entry name" value="Peptidase_S8_Asp-AS"/>
</dbReference>
<evidence type="ECO:0000256" key="3">
    <source>
        <dbReference type="ARBA" id="ARBA00022729"/>
    </source>
</evidence>
<feature type="non-terminal residue" evidence="11">
    <location>
        <position position="390"/>
    </location>
</feature>
<feature type="chain" id="PRO_5025337947" evidence="8">
    <location>
        <begin position="16"/>
        <end position="390"/>
    </location>
</feature>
<dbReference type="Pfam" id="PF05922">
    <property type="entry name" value="Inhibitor_I9"/>
    <property type="match status" value="1"/>
</dbReference>
<accession>A0A6A7BCR6</accession>
<feature type="signal peptide" evidence="8">
    <location>
        <begin position="1"/>
        <end position="15"/>
    </location>
</feature>
<evidence type="ECO:0000256" key="6">
    <source>
        <dbReference type="PROSITE-ProRule" id="PRU01240"/>
    </source>
</evidence>
<dbReference type="FunFam" id="3.40.50.200:FF:000014">
    <property type="entry name" value="Proteinase K"/>
    <property type="match status" value="1"/>
</dbReference>
<dbReference type="Proteomes" id="UP000799423">
    <property type="component" value="Unassembled WGS sequence"/>
</dbReference>
<dbReference type="InterPro" id="IPR010259">
    <property type="entry name" value="S8pro/Inhibitor_I9"/>
</dbReference>
<dbReference type="InterPro" id="IPR000209">
    <property type="entry name" value="Peptidase_S8/S53_dom"/>
</dbReference>
<dbReference type="PANTHER" id="PTHR43806:SF58">
    <property type="entry name" value="ALKALINE PROTEASE 1-RELATED"/>
    <property type="match status" value="1"/>
</dbReference>
<keyword evidence="4 6" id="KW-0378">Hydrolase</keyword>
<evidence type="ECO:0000259" key="10">
    <source>
        <dbReference type="Pfam" id="PF05922"/>
    </source>
</evidence>
<feature type="active site" description="Charge relay system" evidence="6">
    <location>
        <position position="139"/>
    </location>
</feature>
<keyword evidence="2 6" id="KW-0645">Protease</keyword>
<dbReference type="Pfam" id="PF00082">
    <property type="entry name" value="Peptidase_S8"/>
    <property type="match status" value="1"/>
</dbReference>
<feature type="active site" description="Charge relay system" evidence="6">
    <location>
        <position position="328"/>
    </location>
</feature>
<keyword evidence="12" id="KW-1185">Reference proteome</keyword>
<organism evidence="11 12">
    <name type="scientific">Plenodomus tracheiphilus IPT5</name>
    <dbReference type="NCBI Taxonomy" id="1408161"/>
    <lineage>
        <taxon>Eukaryota</taxon>
        <taxon>Fungi</taxon>
        <taxon>Dikarya</taxon>
        <taxon>Ascomycota</taxon>
        <taxon>Pezizomycotina</taxon>
        <taxon>Dothideomycetes</taxon>
        <taxon>Pleosporomycetidae</taxon>
        <taxon>Pleosporales</taxon>
        <taxon>Pleosporineae</taxon>
        <taxon>Leptosphaeriaceae</taxon>
        <taxon>Plenodomus</taxon>
    </lineage>
</organism>
<dbReference type="InterPro" id="IPR036852">
    <property type="entry name" value="Peptidase_S8/S53_dom_sf"/>
</dbReference>
<gene>
    <name evidence="11" type="ORF">T440DRAFT_365512</name>
</gene>
<dbReference type="EMBL" id="MU006296">
    <property type="protein sequence ID" value="KAF2853214.1"/>
    <property type="molecule type" value="Genomic_DNA"/>
</dbReference>
<evidence type="ECO:0000256" key="8">
    <source>
        <dbReference type="SAM" id="SignalP"/>
    </source>
</evidence>
<dbReference type="PANTHER" id="PTHR43806">
    <property type="entry name" value="PEPTIDASE S8"/>
    <property type="match status" value="1"/>
</dbReference>
<dbReference type="GO" id="GO:0005576">
    <property type="term" value="C:extracellular region"/>
    <property type="evidence" value="ECO:0007669"/>
    <property type="project" value="UniProtKB-ARBA"/>
</dbReference>
<dbReference type="GO" id="GO:0006508">
    <property type="term" value="P:proteolysis"/>
    <property type="evidence" value="ECO:0007669"/>
    <property type="project" value="UniProtKB-KW"/>
</dbReference>
<feature type="domain" description="Peptidase S8/S53" evidence="9">
    <location>
        <begin position="136"/>
        <end position="342"/>
    </location>
</feature>
<comment type="similarity">
    <text evidence="1 6 7">Belongs to the peptidase S8 family.</text>
</comment>
<dbReference type="SUPFAM" id="SSF52743">
    <property type="entry name" value="Subtilisin-like"/>
    <property type="match status" value="1"/>
</dbReference>
<dbReference type="PROSITE" id="PS51892">
    <property type="entry name" value="SUBTILASE"/>
    <property type="match status" value="1"/>
</dbReference>
<evidence type="ECO:0000256" key="1">
    <source>
        <dbReference type="ARBA" id="ARBA00011073"/>
    </source>
</evidence>
<dbReference type="PRINTS" id="PR00723">
    <property type="entry name" value="SUBTILISIN"/>
</dbReference>
<feature type="active site" description="Charge relay system" evidence="6">
    <location>
        <position position="171"/>
    </location>
</feature>
<dbReference type="Gene3D" id="3.40.50.200">
    <property type="entry name" value="Peptidase S8/S53 domain"/>
    <property type="match status" value="1"/>
</dbReference>
<dbReference type="GO" id="GO:0004252">
    <property type="term" value="F:serine-type endopeptidase activity"/>
    <property type="evidence" value="ECO:0007669"/>
    <property type="project" value="UniProtKB-UniRule"/>
</dbReference>